<dbReference type="Pfam" id="PF01520">
    <property type="entry name" value="Amidase_3"/>
    <property type="match status" value="1"/>
</dbReference>
<reference evidence="6 7" key="1">
    <citation type="submission" date="2015-07" db="EMBL/GenBank/DDBJ databases">
        <title>Genome analysis of myxobacterium Chondromyces crocatus Cm c5 reveals a high potential for natural compound synthesis and the genetic basis for the loss of fruiting body formation.</title>
        <authorList>
            <person name="Zaburannyi N."/>
            <person name="Bunk B."/>
            <person name="Maier J."/>
            <person name="Overmann J."/>
            <person name="Mueller R."/>
        </authorList>
    </citation>
    <scope>NUCLEOTIDE SEQUENCE [LARGE SCALE GENOMIC DNA]</scope>
    <source>
        <strain evidence="6 7">Cm c5</strain>
    </source>
</reference>
<dbReference type="AlphaFoldDB" id="A0A0K1EM57"/>
<dbReference type="CDD" id="cd02696">
    <property type="entry name" value="MurNAc-LAA"/>
    <property type="match status" value="1"/>
</dbReference>
<dbReference type="OrthoDB" id="9180606at2"/>
<evidence type="ECO:0000256" key="1">
    <source>
        <dbReference type="ARBA" id="ARBA00001561"/>
    </source>
</evidence>
<dbReference type="SMART" id="SM00646">
    <property type="entry name" value="Ami_3"/>
    <property type="match status" value="1"/>
</dbReference>
<dbReference type="STRING" id="52.CMC5_059430"/>
<feature type="region of interest" description="Disordered" evidence="4">
    <location>
        <begin position="37"/>
        <end position="72"/>
    </location>
</feature>
<evidence type="ECO:0000256" key="4">
    <source>
        <dbReference type="SAM" id="MobiDB-lite"/>
    </source>
</evidence>
<dbReference type="EC" id="3.5.1.28" evidence="2"/>
<name>A0A0K1EM57_CHOCO</name>
<keyword evidence="3" id="KW-0378">Hydrolase</keyword>
<dbReference type="SUPFAM" id="SSF53187">
    <property type="entry name" value="Zn-dependent exopeptidases"/>
    <property type="match status" value="1"/>
</dbReference>
<comment type="catalytic activity">
    <reaction evidence="1">
        <text>Hydrolyzes the link between N-acetylmuramoyl residues and L-amino acid residues in certain cell-wall glycopeptides.</text>
        <dbReference type="EC" id="3.5.1.28"/>
    </reaction>
</comment>
<dbReference type="EMBL" id="CP012159">
    <property type="protein sequence ID" value="AKT41732.1"/>
    <property type="molecule type" value="Genomic_DNA"/>
</dbReference>
<sequence length="246" mass="26718">MANQKKQAAATSTTGTTPDATVSSCPNEVVVVIDPGHGDVLRDKNPNNTLVDPGTTWPRDSQGKEPPGVPLTKEKDLALGISQAIRDNLKGKPHVKDVVLTREGDVTAQTVRHKWRKDVAMDHDARVFVSVHIETAWPNRSLQGQRTYWYPGPLRAQSEKLAQAIAAKYKTIAPLGTGYQERKERMGLIEFGAPYPVKAAVLIEAGMISNDGDRTTLHGQRGRIGAEIASGIADYIAKHITLLCQG</sequence>
<dbReference type="InterPro" id="IPR050695">
    <property type="entry name" value="N-acetylmuramoyl_amidase_3"/>
</dbReference>
<dbReference type="Proteomes" id="UP000067626">
    <property type="component" value="Chromosome"/>
</dbReference>
<dbReference type="GO" id="GO:0030288">
    <property type="term" value="C:outer membrane-bounded periplasmic space"/>
    <property type="evidence" value="ECO:0007669"/>
    <property type="project" value="TreeGrafter"/>
</dbReference>
<dbReference type="Gene3D" id="3.40.630.40">
    <property type="entry name" value="Zn-dependent exopeptidases"/>
    <property type="match status" value="1"/>
</dbReference>
<feature type="region of interest" description="Disordered" evidence="4">
    <location>
        <begin position="1"/>
        <end position="25"/>
    </location>
</feature>
<protein>
    <recommendedName>
        <fullName evidence="2">N-acetylmuramoyl-L-alanine amidase</fullName>
        <ecNumber evidence="2">3.5.1.28</ecNumber>
    </recommendedName>
</protein>
<organism evidence="6 7">
    <name type="scientific">Chondromyces crocatus</name>
    <dbReference type="NCBI Taxonomy" id="52"/>
    <lineage>
        <taxon>Bacteria</taxon>
        <taxon>Pseudomonadati</taxon>
        <taxon>Myxococcota</taxon>
        <taxon>Polyangia</taxon>
        <taxon>Polyangiales</taxon>
        <taxon>Polyangiaceae</taxon>
        <taxon>Chondromyces</taxon>
    </lineage>
</organism>
<dbReference type="KEGG" id="ccro:CMC5_059430"/>
<evidence type="ECO:0000256" key="3">
    <source>
        <dbReference type="ARBA" id="ARBA00022801"/>
    </source>
</evidence>
<dbReference type="RefSeq" id="WP_050433470.1">
    <property type="nucleotide sequence ID" value="NZ_CP012159.1"/>
</dbReference>
<dbReference type="GO" id="GO:0009253">
    <property type="term" value="P:peptidoglycan catabolic process"/>
    <property type="evidence" value="ECO:0007669"/>
    <property type="project" value="InterPro"/>
</dbReference>
<feature type="domain" description="MurNAc-LAA" evidence="5">
    <location>
        <begin position="117"/>
        <end position="233"/>
    </location>
</feature>
<evidence type="ECO:0000259" key="5">
    <source>
        <dbReference type="SMART" id="SM00646"/>
    </source>
</evidence>
<gene>
    <name evidence="6" type="ORF">CMC5_059430</name>
</gene>
<accession>A0A0K1EM57</accession>
<dbReference type="InterPro" id="IPR002508">
    <property type="entry name" value="MurNAc-LAA_cat"/>
</dbReference>
<evidence type="ECO:0000256" key="2">
    <source>
        <dbReference type="ARBA" id="ARBA00011901"/>
    </source>
</evidence>
<dbReference type="PANTHER" id="PTHR30404:SF0">
    <property type="entry name" value="N-ACETYLMURAMOYL-L-ALANINE AMIDASE AMIC"/>
    <property type="match status" value="1"/>
</dbReference>
<dbReference type="PANTHER" id="PTHR30404">
    <property type="entry name" value="N-ACETYLMURAMOYL-L-ALANINE AMIDASE"/>
    <property type="match status" value="1"/>
</dbReference>
<proteinExistence type="predicted"/>
<dbReference type="GO" id="GO:0008745">
    <property type="term" value="F:N-acetylmuramoyl-L-alanine amidase activity"/>
    <property type="evidence" value="ECO:0007669"/>
    <property type="project" value="UniProtKB-EC"/>
</dbReference>
<evidence type="ECO:0000313" key="7">
    <source>
        <dbReference type="Proteomes" id="UP000067626"/>
    </source>
</evidence>
<evidence type="ECO:0000313" key="6">
    <source>
        <dbReference type="EMBL" id="AKT41732.1"/>
    </source>
</evidence>
<feature type="compositionally biased region" description="Low complexity" evidence="4">
    <location>
        <begin position="8"/>
        <end position="21"/>
    </location>
</feature>
<keyword evidence="7" id="KW-1185">Reference proteome</keyword>